<keyword evidence="1" id="KW-0812">Transmembrane</keyword>
<organism evidence="3 4">
    <name type="scientific">Pseudomonas aeruginosa (strain UCBPP-PA14)</name>
    <dbReference type="NCBI Taxonomy" id="208963"/>
    <lineage>
        <taxon>Bacteria</taxon>
        <taxon>Pseudomonadati</taxon>
        <taxon>Pseudomonadota</taxon>
        <taxon>Gammaproteobacteria</taxon>
        <taxon>Pseudomonadales</taxon>
        <taxon>Pseudomonadaceae</taxon>
        <taxon>Pseudomonas</taxon>
    </lineage>
</organism>
<feature type="domain" description="Type VI secretion system component TssM1 N-terminal" evidence="2">
    <location>
        <begin position="114"/>
        <end position="350"/>
    </location>
</feature>
<dbReference type="BioCyc" id="PAER208963:G1G74-2870-MONOMER"/>
<evidence type="ECO:0000259" key="2">
    <source>
        <dbReference type="Pfam" id="PF14331"/>
    </source>
</evidence>
<dbReference type="AlphaFoldDB" id="A0A0H2ZBB2"/>
<name>A0A0H2ZBB2_PSEAB</name>
<dbReference type="PANTHER" id="PTHR36153">
    <property type="entry name" value="INNER MEMBRANE PROTEIN-RELATED"/>
    <property type="match status" value="1"/>
</dbReference>
<dbReference type="InterPro" id="IPR025743">
    <property type="entry name" value="TssM1_N"/>
</dbReference>
<dbReference type="Proteomes" id="UP000000653">
    <property type="component" value="Chromosome"/>
</dbReference>
<keyword evidence="1" id="KW-0472">Membrane</keyword>
<dbReference type="RefSeq" id="WP_003139320.1">
    <property type="nucleotide sequence ID" value="NC_008463.1"/>
</dbReference>
<evidence type="ECO:0000313" key="4">
    <source>
        <dbReference type="Proteomes" id="UP000000653"/>
    </source>
</evidence>
<sequence length="1271" mass="141062">MSGATLFMLVLLLLLLALLLGALGWWWRTRGGTEIRSFYAAVRQMEREQGWQGRYEAPWLLMLGNETEGEQLCATWRLLPVARPAWFGRWWSDGEGAILLVPESVFLPDEGLRRQSGAWLRLLRLFLRLRGRRALDGVVWNIPLARLQDGEQAAALGLAARRRYVELTQRLGLSLPVYVVITGLEDLPGFQELLAALPEEARERALGWSSPFAAEAAWQSRWCEQALEEITATLTESIVELGTLRGQVNNDLYCLPPRLESLRGSLQALLEPVFQGNARGEAPRFRGLYLSGSEAAGAASDEALPAVDAPRRRSSFASQLWARRILAEEGLAQAVPRILQLRQRWQRGIGLVALCLCLLWGGLMTWVWRDALRDAGELSQLLHGASERYQPLDDDTRRAAQVRQNVQAWWQLVAQAPRWRFTSLAFPSSWFSSLDARIDSAYRRVSERLLVRPLRSLLEGEASDLRAIRSDGQPGLKEGDDPSQWKDYLAAKDLVARATTLERHNRLFAQAIDNRKTPLDDLLQLSNDALGSSYNGGSLARLAYYNRTLFAERPADLAALDLGRVGATAADNFHDLMARWLNAYFLTDSLERTGNALTQELAQLGQERDATAAQLLGVGELINHLQQQVNRINLIWGNGVGQDLVPGYQNLLKSAQQSSLLGDRVEELQNLTVQLQQQFRSEWIAPPEAAGDGLLVKQGATLKLADDLLGLKRAIDDLKTKDFVSVALAGKTLAEHSLLSIDDIGVTQALSFFNDFSGYYESTLPSLNPRYRYSVLHAAASATTEAMWQSLGPRSRSLTSRNASRFDVQVKQVQALQAALLELQDMQAGARLLASLNALAVADIGQALRDIDEQAVLREPVDFSRWSGAPNFGLQAFRAQDSAELKQSLTSQFNAMAAVAERHAPALEWLQAQQSSLATADYNAFVRFSALNAELQKFKADNPASTAAQLAKLVGNDFNQMDIGSCADILNGVLLPSSRSDLATRLVDLRQGALGRCQSLQQQQAAQAWKDLADYFNQYLAGRFPFAYSLEAADAEPGRVRHLLKLMETRLPQVREGLAQVRSPDLPAAEDFVRRLEQAQRWLGPLFERDKSGLLGVALDIDWRSDRSLERGADQVIAWSLYSGDQESRFPGAQDKGLTWNVGDPLKIMLRWAKNGSQRPADDPRQASLAVADLEAGWSYQGSWALLRMMRAHFSRQRPPNVDYTEFPLVLQLPVYAPYSPENEARMFLRLSLMSLGGKTPLSIQPLPVRAPQSPFATLLPATVASTGGIP</sequence>
<protein>
    <recommendedName>
        <fullName evidence="2">Type VI secretion system component TssM1 N-terminal domain-containing protein</fullName>
    </recommendedName>
</protein>
<feature type="transmembrane region" description="Helical" evidence="1">
    <location>
        <begin position="348"/>
        <end position="368"/>
    </location>
</feature>
<dbReference type="InterPro" id="IPR053156">
    <property type="entry name" value="T6SS_TssM-like"/>
</dbReference>
<dbReference type="PANTHER" id="PTHR36153:SF1">
    <property type="entry name" value="TYPE VI SECRETION SYSTEM COMPONENT TSSM1"/>
    <property type="match status" value="1"/>
</dbReference>
<evidence type="ECO:0000313" key="3">
    <source>
        <dbReference type="EMBL" id="ABJ11537.1"/>
    </source>
</evidence>
<dbReference type="Pfam" id="PF14331">
    <property type="entry name" value="IcmF-related_N"/>
    <property type="match status" value="1"/>
</dbReference>
<dbReference type="HOGENOM" id="CLU_003536_0_0_6"/>
<accession>A0A0H2ZBB2</accession>
<feature type="transmembrane region" description="Helical" evidence="1">
    <location>
        <begin position="6"/>
        <end position="27"/>
    </location>
</feature>
<dbReference type="KEGG" id="pau:PA14_34130"/>
<reference evidence="3 4" key="1">
    <citation type="journal article" date="2006" name="Genome Biol.">
        <title>Genomic analysis reveals that Pseudomonas aeruginosa virulence is combinatorial.</title>
        <authorList>
            <person name="Lee D.G."/>
            <person name="Urbach J.M."/>
            <person name="Wu G."/>
            <person name="Liberati N.T."/>
            <person name="Feinbaum R.L."/>
            <person name="Miyata S."/>
            <person name="Diggins L.T."/>
            <person name="He J."/>
            <person name="Saucier M."/>
            <person name="Deziel E."/>
            <person name="Friedman L."/>
            <person name="Li L."/>
            <person name="Grills G."/>
            <person name="Montgomery K."/>
            <person name="Kucherlapati R."/>
            <person name="Rahme L.G."/>
            <person name="Ausubel F.M."/>
        </authorList>
    </citation>
    <scope>NUCLEOTIDE SEQUENCE [LARGE SCALE GENOMIC DNA]</scope>
    <source>
        <strain evidence="3 4">UCBPP-PA14</strain>
    </source>
</reference>
<evidence type="ECO:0000256" key="1">
    <source>
        <dbReference type="SAM" id="Phobius"/>
    </source>
</evidence>
<gene>
    <name evidence="3" type="ordered locus">PA14_34130</name>
</gene>
<proteinExistence type="predicted"/>
<keyword evidence="1" id="KW-1133">Transmembrane helix</keyword>
<dbReference type="EMBL" id="CP000438">
    <property type="protein sequence ID" value="ABJ11537.1"/>
    <property type="molecule type" value="Genomic_DNA"/>
</dbReference>